<dbReference type="PANTHER" id="PTHR43787:SF11">
    <property type="entry name" value="UPF0026 PROTEIN SLR1464"/>
    <property type="match status" value="1"/>
</dbReference>
<dbReference type="PROSITE" id="PS51918">
    <property type="entry name" value="RADICAL_SAM"/>
    <property type="match status" value="1"/>
</dbReference>
<organism evidence="8">
    <name type="scientific">Mesotoga infera</name>
    <dbReference type="NCBI Taxonomy" id="1236046"/>
    <lineage>
        <taxon>Bacteria</taxon>
        <taxon>Thermotogati</taxon>
        <taxon>Thermotogota</taxon>
        <taxon>Thermotogae</taxon>
        <taxon>Kosmotogales</taxon>
        <taxon>Kosmotogaceae</taxon>
        <taxon>Mesotoga</taxon>
    </lineage>
</organism>
<evidence type="ECO:0000256" key="5">
    <source>
        <dbReference type="ARBA" id="ARBA00023004"/>
    </source>
</evidence>
<dbReference type="InterPro" id="IPR058240">
    <property type="entry name" value="rSAM_sf"/>
</dbReference>
<name>A0A7C1GR91_9BACT</name>
<dbReference type="AlphaFoldDB" id="A0A7C1GR91"/>
<dbReference type="InterPro" id="IPR040084">
    <property type="entry name" value="GTPase_Obg"/>
</dbReference>
<evidence type="ECO:0000259" key="7">
    <source>
        <dbReference type="PROSITE" id="PS51918"/>
    </source>
</evidence>
<reference evidence="8" key="1">
    <citation type="journal article" date="2020" name="mSystems">
        <title>Genome- and Community-Level Interaction Insights into Carbon Utilization and Element Cycling Functions of Hydrothermarchaeota in Hydrothermal Sediment.</title>
        <authorList>
            <person name="Zhou Z."/>
            <person name="Liu Y."/>
            <person name="Xu W."/>
            <person name="Pan J."/>
            <person name="Luo Z.H."/>
            <person name="Li M."/>
        </authorList>
    </citation>
    <scope>NUCLEOTIDE SEQUENCE [LARGE SCALE GENOMIC DNA]</scope>
    <source>
        <strain evidence="8">SpSt-1179</strain>
    </source>
</reference>
<dbReference type="SFLD" id="SFLDS00029">
    <property type="entry name" value="Radical_SAM"/>
    <property type="match status" value="1"/>
</dbReference>
<comment type="cofactor">
    <cofactor evidence="1">
        <name>[4Fe-4S] cluster</name>
        <dbReference type="ChEBI" id="CHEBI:49883"/>
    </cofactor>
</comment>
<evidence type="ECO:0000256" key="2">
    <source>
        <dbReference type="ARBA" id="ARBA00022485"/>
    </source>
</evidence>
<dbReference type="GO" id="GO:0046872">
    <property type="term" value="F:metal ion binding"/>
    <property type="evidence" value="ECO:0007669"/>
    <property type="project" value="UniProtKB-KW"/>
</dbReference>
<protein>
    <submittedName>
        <fullName evidence="8">Radical SAM protein</fullName>
    </submittedName>
</protein>
<dbReference type="SFLD" id="SFLDG01083">
    <property type="entry name" value="Uncharacterised_Radical_SAM_Su"/>
    <property type="match status" value="1"/>
</dbReference>
<dbReference type="InterPro" id="IPR007197">
    <property type="entry name" value="rSAM"/>
</dbReference>
<dbReference type="Proteomes" id="UP000886198">
    <property type="component" value="Unassembled WGS sequence"/>
</dbReference>
<comment type="caution">
    <text evidence="8">The sequence shown here is derived from an EMBL/GenBank/DDBJ whole genome shotgun (WGS) entry which is preliminary data.</text>
</comment>
<keyword evidence="2" id="KW-0004">4Fe-4S</keyword>
<keyword evidence="6" id="KW-0411">Iron-sulfur</keyword>
<keyword evidence="5" id="KW-0408">Iron</keyword>
<dbReference type="GO" id="GO:0003824">
    <property type="term" value="F:catalytic activity"/>
    <property type="evidence" value="ECO:0007669"/>
    <property type="project" value="InterPro"/>
</dbReference>
<dbReference type="GO" id="GO:0051539">
    <property type="term" value="F:4 iron, 4 sulfur cluster binding"/>
    <property type="evidence" value="ECO:0007669"/>
    <property type="project" value="UniProtKB-KW"/>
</dbReference>
<evidence type="ECO:0000256" key="1">
    <source>
        <dbReference type="ARBA" id="ARBA00001966"/>
    </source>
</evidence>
<evidence type="ECO:0000256" key="6">
    <source>
        <dbReference type="ARBA" id="ARBA00023014"/>
    </source>
</evidence>
<evidence type="ECO:0000313" key="8">
    <source>
        <dbReference type="EMBL" id="HDP78642.1"/>
    </source>
</evidence>
<dbReference type="InterPro" id="IPR013785">
    <property type="entry name" value="Aldolase_TIM"/>
</dbReference>
<gene>
    <name evidence="8" type="ORF">ENN47_10780</name>
</gene>
<evidence type="ECO:0000256" key="3">
    <source>
        <dbReference type="ARBA" id="ARBA00022691"/>
    </source>
</evidence>
<keyword evidence="3" id="KW-0949">S-adenosyl-L-methionine</keyword>
<dbReference type="Pfam" id="PF04055">
    <property type="entry name" value="Radical_SAM"/>
    <property type="match status" value="1"/>
</dbReference>
<sequence length="319" mass="36817">MIRLSHVYGVVPSRRLGRSLGVCTIPFKTCNYSCIYCQLGRTNNMTNARQTFYPPEEILNEARSFIEEYGKDSFDVVTVVGEGEPTLYKPLDSIVNGLRELTAKPLVLITNGSLLFERSLREEIMDFDIVMPTLDAIDKESFRKINRPFGKLRYERVYNGLLEFSKEFKGEIWLEVMLVKDYNDSDRFLGELKNRIELLAPARVYINVPARPPAEENVEIPEEETLRYARALLKAESIENLPVSSFTTSEKRALDAVIEIIKRHPMSEKDIRSFIESQFREESVGFLLERLSRNPNVEKNSYRGKDFYRYILAGRRSGG</sequence>
<evidence type="ECO:0000256" key="4">
    <source>
        <dbReference type="ARBA" id="ARBA00022723"/>
    </source>
</evidence>
<feature type="domain" description="Radical SAM core" evidence="7">
    <location>
        <begin position="15"/>
        <end position="244"/>
    </location>
</feature>
<accession>A0A7C1GR91</accession>
<dbReference type="EMBL" id="DSBT01000332">
    <property type="protein sequence ID" value="HDP78642.1"/>
    <property type="molecule type" value="Genomic_DNA"/>
</dbReference>
<dbReference type="PANTHER" id="PTHR43787">
    <property type="entry name" value="FEMO COFACTOR BIOSYNTHESIS PROTEIN NIFB-RELATED"/>
    <property type="match status" value="1"/>
</dbReference>
<keyword evidence="4" id="KW-0479">Metal-binding</keyword>
<dbReference type="CDD" id="cd01335">
    <property type="entry name" value="Radical_SAM"/>
    <property type="match status" value="1"/>
</dbReference>
<dbReference type="Gene3D" id="3.20.20.70">
    <property type="entry name" value="Aldolase class I"/>
    <property type="match status" value="1"/>
</dbReference>
<dbReference type="SUPFAM" id="SSF102114">
    <property type="entry name" value="Radical SAM enzymes"/>
    <property type="match status" value="1"/>
</dbReference>
<proteinExistence type="predicted"/>